<accession>E4X2G4</accession>
<dbReference type="InterPro" id="IPR027417">
    <property type="entry name" value="P-loop_NTPase"/>
</dbReference>
<dbReference type="GO" id="GO:0016020">
    <property type="term" value="C:membrane"/>
    <property type="evidence" value="ECO:0007669"/>
    <property type="project" value="UniProtKB-SubCell"/>
</dbReference>
<dbReference type="GO" id="GO:0005319">
    <property type="term" value="F:lipid transporter activity"/>
    <property type="evidence" value="ECO:0007669"/>
    <property type="project" value="TreeGrafter"/>
</dbReference>
<evidence type="ECO:0000313" key="13">
    <source>
        <dbReference type="Proteomes" id="UP000001307"/>
    </source>
</evidence>
<gene>
    <name evidence="12" type="ORF">GSOID_T00017124001</name>
</gene>
<reference evidence="12 13" key="1">
    <citation type="journal article" date="2010" name="Science">
        <title>Plasticity of animal genome architecture unmasked by rapid evolution of a pelagic tunicate.</title>
        <authorList>
            <person name="Denoeud F."/>
            <person name="Henriet S."/>
            <person name="Mungpakdee S."/>
            <person name="Aury J.M."/>
            <person name="Da Silva C."/>
            <person name="Brinkmann H."/>
            <person name="Mikhaleva J."/>
            <person name="Olsen L.C."/>
            <person name="Jubin C."/>
            <person name="Canestro C."/>
            <person name="Bouquet J.M."/>
            <person name="Danks G."/>
            <person name="Poulain J."/>
            <person name="Campsteijn C."/>
            <person name="Adamski M."/>
            <person name="Cross I."/>
            <person name="Yadetie F."/>
            <person name="Muffato M."/>
            <person name="Louis A."/>
            <person name="Butcher S."/>
            <person name="Tsagkogeorga G."/>
            <person name="Konrad A."/>
            <person name="Singh S."/>
            <person name="Jensen M.F."/>
            <person name="Cong E.H."/>
            <person name="Eikeseth-Otteraa H."/>
            <person name="Noel B."/>
            <person name="Anthouard V."/>
            <person name="Porcel B.M."/>
            <person name="Kachouri-Lafond R."/>
            <person name="Nishino A."/>
            <person name="Ugolini M."/>
            <person name="Chourrout P."/>
            <person name="Nishida H."/>
            <person name="Aasland R."/>
            <person name="Huzurbazar S."/>
            <person name="Westhof E."/>
            <person name="Delsuc F."/>
            <person name="Lehrach H."/>
            <person name="Reinhardt R."/>
            <person name="Weissenbach J."/>
            <person name="Roy S.W."/>
            <person name="Artiguenave F."/>
            <person name="Postlethwait J.H."/>
            <person name="Manak J.R."/>
            <person name="Thompson E.M."/>
            <person name="Jaillon O."/>
            <person name="Du Pasquier L."/>
            <person name="Boudinot P."/>
            <person name="Liberles D.A."/>
            <person name="Volff J.N."/>
            <person name="Philippe H."/>
            <person name="Lenhard B."/>
            <person name="Roest Crollius H."/>
            <person name="Wincker P."/>
            <person name="Chourrout D."/>
        </authorList>
    </citation>
    <scope>NUCLEOTIDE SEQUENCE [LARGE SCALE GENOMIC DNA]</scope>
</reference>
<evidence type="ECO:0000256" key="9">
    <source>
        <dbReference type="ARBA" id="ARBA00023136"/>
    </source>
</evidence>
<organism evidence="12 13">
    <name type="scientific">Oikopleura dioica</name>
    <name type="common">Tunicate</name>
    <dbReference type="NCBI Taxonomy" id="34765"/>
    <lineage>
        <taxon>Eukaryota</taxon>
        <taxon>Metazoa</taxon>
        <taxon>Chordata</taxon>
        <taxon>Tunicata</taxon>
        <taxon>Appendicularia</taxon>
        <taxon>Copelata</taxon>
        <taxon>Oikopleuridae</taxon>
        <taxon>Oikopleura</taxon>
    </lineage>
</organism>
<sequence>MFKQSHSAASAASAIIFFMSIPHGYIFTSWKDMNVLIKCLISLNPPVLLALGCDIVCHFEKLNLPVSLLTNMNRQVSLDDTIALADICNLLLLNMFFYLSVTWFVDTSADERNRILENFSRISVKQEKSRESSRKWGFKVEKVSKKFEDKSALANVSFETPAEGVTALIGTNGAGKSTMMKLLAGFLCPSRGKVHDAGIEVGYCPQYNVTWPGLTVKEHFVYFNKLSGGNGAINPDEIARNVQLGEKQNTRPEELSGGMLRKLTFGVAMSSNPRRILLDEPTSGLDPISRLELWEIIKRLGEKTAVLLTTHYMDEVNELAQEVIIMRKGEGNGHFHVNIKQIKQSFASFGKIIKSGNNKTVCIDDEKNLPNVLKKLKKLEEENLISNVRPISPSLDNLFSSDAQEFEEADHAEIYAKIKAITKHPSKSSFYKFLHSLQKCFVLALSEMRILALQLVIPCAMVIATVNQLGNTTDRLDQPKIFFADVLDEISMKETDSQFSKYNTKLYFPGEHYHGAPAALFWQQSNMMREQFSNSKFSLAHAPFHVHRANQPVAKGPGLYFSGVTLVYNCIIGLMMTAAPFGMNAVSERVTGFKFMQELVGLPRKIFWAGHYFLTIAKFGVLLFLTIFLTSFLTGSHEDLEMLSENYGALLMLLFGFILSHTPISFIIGRFSSDSAKFVGDHCNFNVLVTMFTFLTVLTIRLFDDKELSNRLNLIFMLIPSHNFAMGLFDLYVNENLKRFCVGDFPEYGPRQVCEAGLVDMAQDIWSFEYLAVGKYIVMQLCLIPVYFGILAYLEMPKKLATTEKKVDSSGLKIENLRKGAILKDASFEIEKGNTMCLLGPNGAGKTTLVKILCGLTDYDDGSITISGRAHSPTAISVCPQFDHLMDKLTVQEILAFLCYSRGIYDLSVIEHALHLLGIGKFKNTPTGALSGGTKRKLSVACTFINNPDLFILDEPTCGLDPSSRVQMKKIYEILQKDEKIVLVATHTIEECLALQAGVTFLSSGQVKFQSADVSASLAAFNQTVSITAKNGLPEKLAKFCENRQNIKIARKKGSNEIDFEIPTCKTMSVQFWEQLLELKENKKIDNFHFSSPDLQKLFLNILQ</sequence>
<dbReference type="Pfam" id="PF00005">
    <property type="entry name" value="ABC_tran"/>
    <property type="match status" value="2"/>
</dbReference>
<dbReference type="EMBL" id="FN653022">
    <property type="protein sequence ID" value="CBY07443.1"/>
    <property type="molecule type" value="Genomic_DNA"/>
</dbReference>
<keyword evidence="5" id="KW-0677">Repeat</keyword>
<feature type="transmembrane region" description="Helical" evidence="10">
    <location>
        <begin position="649"/>
        <end position="671"/>
    </location>
</feature>
<keyword evidence="13" id="KW-1185">Reference proteome</keyword>
<feature type="transmembrane region" description="Helical" evidence="10">
    <location>
        <begin position="776"/>
        <end position="796"/>
    </location>
</feature>
<evidence type="ECO:0000256" key="8">
    <source>
        <dbReference type="ARBA" id="ARBA00022989"/>
    </source>
</evidence>
<feature type="transmembrane region" description="Helical" evidence="10">
    <location>
        <begin position="566"/>
        <end position="586"/>
    </location>
</feature>
<dbReference type="OrthoDB" id="10255969at2759"/>
<evidence type="ECO:0000256" key="2">
    <source>
        <dbReference type="ARBA" id="ARBA00008869"/>
    </source>
</evidence>
<keyword evidence="3" id="KW-0813">Transport</keyword>
<dbReference type="SUPFAM" id="SSF52540">
    <property type="entry name" value="P-loop containing nucleoside triphosphate hydrolases"/>
    <property type="match status" value="2"/>
</dbReference>
<dbReference type="Pfam" id="PF12698">
    <property type="entry name" value="ABC2_membrane_3"/>
    <property type="match status" value="1"/>
</dbReference>
<keyword evidence="7" id="KW-0067">ATP-binding</keyword>
<evidence type="ECO:0000256" key="7">
    <source>
        <dbReference type="ARBA" id="ARBA00022840"/>
    </source>
</evidence>
<comment type="subcellular location">
    <subcellularLocation>
        <location evidence="1">Membrane</location>
        <topology evidence="1">Multi-pass membrane protein</topology>
    </subcellularLocation>
</comment>
<protein>
    <recommendedName>
        <fullName evidence="11">ABC transporter domain-containing protein</fullName>
    </recommendedName>
</protein>
<dbReference type="PROSITE" id="PS50893">
    <property type="entry name" value="ABC_TRANSPORTER_2"/>
    <property type="match status" value="2"/>
</dbReference>
<feature type="domain" description="ABC transporter" evidence="11">
    <location>
        <begin position="138"/>
        <end position="353"/>
    </location>
</feature>
<evidence type="ECO:0000256" key="1">
    <source>
        <dbReference type="ARBA" id="ARBA00004141"/>
    </source>
</evidence>
<dbReference type="PANTHER" id="PTHR19229:SF36">
    <property type="entry name" value="ATP-BINDING CASSETTE SUB-FAMILY A MEMBER 2"/>
    <property type="match status" value="1"/>
</dbReference>
<evidence type="ECO:0000256" key="3">
    <source>
        <dbReference type="ARBA" id="ARBA00022448"/>
    </source>
</evidence>
<dbReference type="InterPro" id="IPR026082">
    <property type="entry name" value="ABCA"/>
</dbReference>
<dbReference type="InterPro" id="IPR017871">
    <property type="entry name" value="ABC_transporter-like_CS"/>
</dbReference>
<keyword evidence="8 10" id="KW-1133">Transmembrane helix</keyword>
<evidence type="ECO:0000313" key="12">
    <source>
        <dbReference type="EMBL" id="CBY07443.1"/>
    </source>
</evidence>
<dbReference type="InterPro" id="IPR003439">
    <property type="entry name" value="ABC_transporter-like_ATP-bd"/>
</dbReference>
<evidence type="ECO:0000256" key="10">
    <source>
        <dbReference type="SAM" id="Phobius"/>
    </source>
</evidence>
<comment type="similarity">
    <text evidence="2">Belongs to the ABC transporter superfamily. ABCA family.</text>
</comment>
<evidence type="ECO:0000256" key="5">
    <source>
        <dbReference type="ARBA" id="ARBA00022737"/>
    </source>
</evidence>
<dbReference type="Proteomes" id="UP000001307">
    <property type="component" value="Unassembled WGS sequence"/>
</dbReference>
<dbReference type="AlphaFoldDB" id="E4X2G4"/>
<feature type="domain" description="ABC transporter" evidence="11">
    <location>
        <begin position="807"/>
        <end position="1029"/>
    </location>
</feature>
<keyword evidence="6" id="KW-0547">Nucleotide-binding</keyword>
<feature type="transmembrane region" description="Helical" evidence="10">
    <location>
        <begin position="606"/>
        <end position="629"/>
    </location>
</feature>
<dbReference type="Gene3D" id="3.40.50.300">
    <property type="entry name" value="P-loop containing nucleotide triphosphate hydrolases"/>
    <property type="match status" value="2"/>
</dbReference>
<evidence type="ECO:0000256" key="6">
    <source>
        <dbReference type="ARBA" id="ARBA00022741"/>
    </source>
</evidence>
<dbReference type="SMART" id="SM00382">
    <property type="entry name" value="AAA"/>
    <property type="match status" value="2"/>
</dbReference>
<dbReference type="InParanoid" id="E4X2G4"/>
<dbReference type="GO" id="GO:0016887">
    <property type="term" value="F:ATP hydrolysis activity"/>
    <property type="evidence" value="ECO:0007669"/>
    <property type="project" value="InterPro"/>
</dbReference>
<evidence type="ECO:0000259" key="11">
    <source>
        <dbReference type="PROSITE" id="PS50893"/>
    </source>
</evidence>
<dbReference type="InterPro" id="IPR003593">
    <property type="entry name" value="AAA+_ATPase"/>
</dbReference>
<feature type="transmembrane region" description="Helical" evidence="10">
    <location>
        <begin position="7"/>
        <end position="26"/>
    </location>
</feature>
<dbReference type="PANTHER" id="PTHR19229">
    <property type="entry name" value="ATP-BINDING CASSETTE TRANSPORTER SUBFAMILY A ABCA"/>
    <property type="match status" value="1"/>
</dbReference>
<dbReference type="GO" id="GO:0140359">
    <property type="term" value="F:ABC-type transporter activity"/>
    <property type="evidence" value="ECO:0007669"/>
    <property type="project" value="InterPro"/>
</dbReference>
<keyword evidence="9 10" id="KW-0472">Membrane</keyword>
<dbReference type="PROSITE" id="PS00211">
    <property type="entry name" value="ABC_TRANSPORTER_1"/>
    <property type="match status" value="1"/>
</dbReference>
<keyword evidence="4 10" id="KW-0812">Transmembrane</keyword>
<evidence type="ECO:0000256" key="4">
    <source>
        <dbReference type="ARBA" id="ARBA00022692"/>
    </source>
</evidence>
<dbReference type="GO" id="GO:0005524">
    <property type="term" value="F:ATP binding"/>
    <property type="evidence" value="ECO:0007669"/>
    <property type="project" value="UniProtKB-KW"/>
</dbReference>
<name>E4X2G4_OIKDI</name>
<feature type="transmembrane region" description="Helical" evidence="10">
    <location>
        <begin position="683"/>
        <end position="703"/>
    </location>
</feature>
<dbReference type="InterPro" id="IPR013525">
    <property type="entry name" value="ABC2_TM"/>
</dbReference>
<proteinExistence type="inferred from homology"/>